<keyword evidence="4" id="KW-1185">Reference proteome</keyword>
<dbReference type="Pfam" id="PF17765">
    <property type="entry name" value="MLTR_LBD"/>
    <property type="match status" value="1"/>
</dbReference>
<proteinExistence type="predicted"/>
<evidence type="ECO:0000256" key="1">
    <source>
        <dbReference type="SAM" id="MobiDB-lite"/>
    </source>
</evidence>
<comment type="caution">
    <text evidence="3">The sequence shown here is derived from an EMBL/GenBank/DDBJ whole genome shotgun (WGS) entry which is preliminary data.</text>
</comment>
<evidence type="ECO:0000313" key="4">
    <source>
        <dbReference type="Proteomes" id="UP001500842"/>
    </source>
</evidence>
<dbReference type="InterPro" id="IPR010982">
    <property type="entry name" value="Lambda_DNA-bd_dom_sf"/>
</dbReference>
<dbReference type="SUPFAM" id="SSF47413">
    <property type="entry name" value="lambda repressor-like DNA-binding domains"/>
    <property type="match status" value="1"/>
</dbReference>
<dbReference type="SMART" id="SM00530">
    <property type="entry name" value="HTH_XRE"/>
    <property type="match status" value="1"/>
</dbReference>
<sequence>MDRGRLALFLRSRREATQPEDVGLPRTGRRRTPGLRREEVAALSGVATHYYTRIEQPRGPVPSPSVLAAIGKALRLSDEESTYLNLLAGYAPGGSGTDEDSTLEHVDEGLLRVFDQVRDAPAMIVTDLGETIAQTPLAARILGDETGYTGLARARVHRWFTRPSERALTPAADHAAHSRALVAQLASVSAGAGSGSRADRIVADLLRSSDEFRTLWREHPVSGPRCAPKRIRHAESGEITLRGETLLDPDGRHALLLLHITADDG</sequence>
<dbReference type="Proteomes" id="UP001500842">
    <property type="component" value="Unassembled WGS sequence"/>
</dbReference>
<dbReference type="Gene3D" id="3.30.450.180">
    <property type="match status" value="1"/>
</dbReference>
<dbReference type="EMBL" id="BAAAOR010000041">
    <property type="protein sequence ID" value="GAA1545709.1"/>
    <property type="molecule type" value="Genomic_DNA"/>
</dbReference>
<evidence type="ECO:0000259" key="2">
    <source>
        <dbReference type="PROSITE" id="PS50943"/>
    </source>
</evidence>
<dbReference type="PANTHER" id="PTHR35010:SF2">
    <property type="entry name" value="BLL4672 PROTEIN"/>
    <property type="match status" value="1"/>
</dbReference>
<dbReference type="InterPro" id="IPR041413">
    <property type="entry name" value="MLTR_LBD"/>
</dbReference>
<dbReference type="CDD" id="cd00093">
    <property type="entry name" value="HTH_XRE"/>
    <property type="match status" value="1"/>
</dbReference>
<dbReference type="PROSITE" id="PS50943">
    <property type="entry name" value="HTH_CROC1"/>
    <property type="match status" value="1"/>
</dbReference>
<dbReference type="Gene3D" id="1.10.260.40">
    <property type="entry name" value="lambda repressor-like DNA-binding domains"/>
    <property type="match status" value="1"/>
</dbReference>
<reference evidence="3 4" key="1">
    <citation type="journal article" date="2019" name="Int. J. Syst. Evol. Microbiol.">
        <title>The Global Catalogue of Microorganisms (GCM) 10K type strain sequencing project: providing services to taxonomists for standard genome sequencing and annotation.</title>
        <authorList>
            <consortium name="The Broad Institute Genomics Platform"/>
            <consortium name="The Broad Institute Genome Sequencing Center for Infectious Disease"/>
            <person name="Wu L."/>
            <person name="Ma J."/>
        </authorList>
    </citation>
    <scope>NUCLEOTIDE SEQUENCE [LARGE SCALE GENOMIC DNA]</scope>
    <source>
        <strain evidence="3 4">JCM 14942</strain>
    </source>
</reference>
<dbReference type="PANTHER" id="PTHR35010">
    <property type="entry name" value="BLL4672 PROTEIN-RELATED"/>
    <property type="match status" value="1"/>
</dbReference>
<organism evidence="3 4">
    <name type="scientific">Nocardioides humi</name>
    <dbReference type="NCBI Taxonomy" id="449461"/>
    <lineage>
        <taxon>Bacteria</taxon>
        <taxon>Bacillati</taxon>
        <taxon>Actinomycetota</taxon>
        <taxon>Actinomycetes</taxon>
        <taxon>Propionibacteriales</taxon>
        <taxon>Nocardioidaceae</taxon>
        <taxon>Nocardioides</taxon>
    </lineage>
</organism>
<gene>
    <name evidence="3" type="ORF">GCM10009788_55100</name>
</gene>
<feature type="region of interest" description="Disordered" evidence="1">
    <location>
        <begin position="12"/>
        <end position="31"/>
    </location>
</feature>
<name>A0ABN2BQK9_9ACTN</name>
<dbReference type="Pfam" id="PF13560">
    <property type="entry name" value="HTH_31"/>
    <property type="match status" value="1"/>
</dbReference>
<evidence type="ECO:0000313" key="3">
    <source>
        <dbReference type="EMBL" id="GAA1545709.1"/>
    </source>
</evidence>
<dbReference type="RefSeq" id="WP_141005624.1">
    <property type="nucleotide sequence ID" value="NZ_BAAAOR010000041.1"/>
</dbReference>
<accession>A0ABN2BQK9</accession>
<feature type="domain" description="HTH cro/C1-type" evidence="2">
    <location>
        <begin position="34"/>
        <end position="81"/>
    </location>
</feature>
<protein>
    <submittedName>
        <fullName evidence="3">Helix-turn-helix transcriptional regulator</fullName>
    </submittedName>
</protein>
<dbReference type="InterPro" id="IPR001387">
    <property type="entry name" value="Cro/C1-type_HTH"/>
</dbReference>